<dbReference type="Proteomes" id="UP000467841">
    <property type="component" value="Unassembled WGS sequence"/>
</dbReference>
<dbReference type="Pfam" id="PF04776">
    <property type="entry name" value="protein_MS5"/>
    <property type="match status" value="1"/>
</dbReference>
<reference evidence="1" key="1">
    <citation type="submission" date="2020-01" db="EMBL/GenBank/DDBJ databases">
        <authorList>
            <person name="Mishra B."/>
        </authorList>
    </citation>
    <scope>NUCLEOTIDE SEQUENCE [LARGE SCALE GENOMIC DNA]</scope>
</reference>
<accession>A0A6D2K0G5</accession>
<gene>
    <name evidence="1" type="ORF">MERR_LOCUS28905</name>
</gene>
<dbReference type="AlphaFoldDB" id="A0A6D2K0G5"/>
<dbReference type="OrthoDB" id="1041801at2759"/>
<evidence type="ECO:0000313" key="1">
    <source>
        <dbReference type="EMBL" id="CAA7041670.1"/>
    </source>
</evidence>
<evidence type="ECO:0000313" key="2">
    <source>
        <dbReference type="Proteomes" id="UP000467841"/>
    </source>
</evidence>
<name>A0A6D2K0G5_9BRAS</name>
<dbReference type="EMBL" id="CACVBM020001251">
    <property type="protein sequence ID" value="CAA7041670.1"/>
    <property type="molecule type" value="Genomic_DNA"/>
</dbReference>
<comment type="caution">
    <text evidence="1">The sequence shown here is derived from an EMBL/GenBank/DDBJ whole genome shotgun (WGS) entry which is preliminary data.</text>
</comment>
<protein>
    <submittedName>
        <fullName evidence="1">Uncharacterized protein</fullName>
    </submittedName>
</protein>
<organism evidence="1 2">
    <name type="scientific">Microthlaspi erraticum</name>
    <dbReference type="NCBI Taxonomy" id="1685480"/>
    <lineage>
        <taxon>Eukaryota</taxon>
        <taxon>Viridiplantae</taxon>
        <taxon>Streptophyta</taxon>
        <taxon>Embryophyta</taxon>
        <taxon>Tracheophyta</taxon>
        <taxon>Spermatophyta</taxon>
        <taxon>Magnoliopsida</taxon>
        <taxon>eudicotyledons</taxon>
        <taxon>Gunneridae</taxon>
        <taxon>Pentapetalae</taxon>
        <taxon>rosids</taxon>
        <taxon>malvids</taxon>
        <taxon>Brassicales</taxon>
        <taxon>Brassicaceae</taxon>
        <taxon>Coluteocarpeae</taxon>
        <taxon>Microthlaspi</taxon>
    </lineage>
</organism>
<sequence>MTTTTKSSSEEVDIQRRNEPWYGLYKGCLPSWPSETAFKDRKMFYMMERSELRDNYWVYLYLELAVFCSNRFSDERSLYKLEIVQVAIETIEDVDASDARLNTKTAIVYIKYRDWARARTRDS</sequence>
<proteinExistence type="predicted"/>
<dbReference type="InterPro" id="IPR006462">
    <property type="entry name" value="MS5"/>
</dbReference>
<keyword evidence="2" id="KW-1185">Reference proteome</keyword>